<dbReference type="RefSeq" id="WP_257447253.1">
    <property type="nucleotide sequence ID" value="NZ_JANIPJ010000010.1"/>
</dbReference>
<evidence type="ECO:0000313" key="2">
    <source>
        <dbReference type="EMBL" id="MCR2805207.1"/>
    </source>
</evidence>
<proteinExistence type="predicted"/>
<keyword evidence="3" id="KW-1185">Reference proteome</keyword>
<name>A0A9X2SBQ4_9BACL</name>
<sequence>MSATILWLTGWSMPDTVFDRLRAELPDFEHVSVDYSQAETPEEIFERVEYAAAKRVEQDLLYRKPLLVAGWSLGALLALRLGVQGFADGLVLFAGTARFTCPADRRDLGWPDAYVRQMIASTGRDRQAVEELFRRSLFTDAEWEAGMGEQLPPTGSWSCPALIAGLRILRAEDYVDRLPLIREPVFLVHGHDDKVCPYGAAEEIAARAAQVEIAAWAGCGHVPFLGREAEVAKAIRSWWHGQESKQDPASI</sequence>
<dbReference type="GO" id="GO:0016787">
    <property type="term" value="F:hydrolase activity"/>
    <property type="evidence" value="ECO:0007669"/>
    <property type="project" value="UniProtKB-KW"/>
</dbReference>
<dbReference type="InterPro" id="IPR000073">
    <property type="entry name" value="AB_hydrolase_1"/>
</dbReference>
<reference evidence="2" key="1">
    <citation type="submission" date="2022-08" db="EMBL/GenBank/DDBJ databases">
        <title>The genomic sequence of strain Paenibacillus sp. SCIV0701.</title>
        <authorList>
            <person name="Zhao H."/>
        </authorList>
    </citation>
    <scope>NUCLEOTIDE SEQUENCE</scope>
    <source>
        <strain evidence="2">SCIV0701</strain>
    </source>
</reference>
<dbReference type="InterPro" id="IPR029058">
    <property type="entry name" value="AB_hydrolase_fold"/>
</dbReference>
<organism evidence="2 3">
    <name type="scientific">Paenibacillus soyae</name>
    <dbReference type="NCBI Taxonomy" id="2969249"/>
    <lineage>
        <taxon>Bacteria</taxon>
        <taxon>Bacillati</taxon>
        <taxon>Bacillota</taxon>
        <taxon>Bacilli</taxon>
        <taxon>Bacillales</taxon>
        <taxon>Paenibacillaceae</taxon>
        <taxon>Paenibacillus</taxon>
    </lineage>
</organism>
<evidence type="ECO:0000313" key="3">
    <source>
        <dbReference type="Proteomes" id="UP001141950"/>
    </source>
</evidence>
<gene>
    <name evidence="2" type="ORF">NQZ67_15070</name>
</gene>
<feature type="domain" description="AB hydrolase-1" evidence="1">
    <location>
        <begin position="9"/>
        <end position="234"/>
    </location>
</feature>
<dbReference type="Pfam" id="PF12697">
    <property type="entry name" value="Abhydrolase_6"/>
    <property type="match status" value="1"/>
</dbReference>
<dbReference type="SUPFAM" id="SSF53474">
    <property type="entry name" value="alpha/beta-Hydrolases"/>
    <property type="match status" value="1"/>
</dbReference>
<evidence type="ECO:0000259" key="1">
    <source>
        <dbReference type="Pfam" id="PF12697"/>
    </source>
</evidence>
<dbReference type="Gene3D" id="3.40.50.1820">
    <property type="entry name" value="alpha/beta hydrolase"/>
    <property type="match status" value="1"/>
</dbReference>
<comment type="caution">
    <text evidence="2">The sequence shown here is derived from an EMBL/GenBank/DDBJ whole genome shotgun (WGS) entry which is preliminary data.</text>
</comment>
<dbReference type="AlphaFoldDB" id="A0A9X2SBQ4"/>
<dbReference type="Proteomes" id="UP001141950">
    <property type="component" value="Unassembled WGS sequence"/>
</dbReference>
<protein>
    <submittedName>
        <fullName evidence="2">Alpha/beta hydrolase</fullName>
    </submittedName>
</protein>
<dbReference type="EMBL" id="JANIPJ010000010">
    <property type="protein sequence ID" value="MCR2805207.1"/>
    <property type="molecule type" value="Genomic_DNA"/>
</dbReference>
<accession>A0A9X2SBQ4</accession>
<keyword evidence="2" id="KW-0378">Hydrolase</keyword>